<dbReference type="InterPro" id="IPR001638">
    <property type="entry name" value="Solute-binding_3/MltF_N"/>
</dbReference>
<dbReference type="SUPFAM" id="SSF53850">
    <property type="entry name" value="Periplasmic binding protein-like II"/>
    <property type="match status" value="1"/>
</dbReference>
<feature type="domain" description="Solute-binding protein family 3/N-terminal" evidence="4">
    <location>
        <begin position="43"/>
        <end position="113"/>
    </location>
</feature>
<dbReference type="EMBL" id="JACTUZ010000005">
    <property type="protein sequence ID" value="MBC9175909.1"/>
    <property type="molecule type" value="Genomic_DNA"/>
</dbReference>
<name>A0ABR7R2E9_9PROT</name>
<evidence type="ECO:0000259" key="4">
    <source>
        <dbReference type="Pfam" id="PF00497"/>
    </source>
</evidence>
<dbReference type="PANTHER" id="PTHR30085:SF7">
    <property type="entry name" value="AMINO-ACID ABC TRANSPORTER-BINDING PROTEIN YHDW-RELATED"/>
    <property type="match status" value="1"/>
</dbReference>
<reference evidence="5 6" key="1">
    <citation type="journal article" date="2009" name="Int. J. Syst. Evol. Microbiol.">
        <title>Transfer of Teichococcus ludipueritiae and Muricoccus roseus to the genus Roseomonas, as Roseomonas ludipueritiae comb. nov. and Roseomonas rosea comb. nov., respectively, and emended description of the genus Roseomonas.</title>
        <authorList>
            <person name="Sanchez-Porro C."/>
            <person name="Gallego V."/>
            <person name="Busse H.J."/>
            <person name="Kampfer P."/>
            <person name="Ventosa A."/>
        </authorList>
    </citation>
    <scope>NUCLEOTIDE SEQUENCE [LARGE SCALE GENOMIC DNA]</scope>
    <source>
        <strain evidence="5 6">DSM 14915</strain>
    </source>
</reference>
<evidence type="ECO:0000313" key="6">
    <source>
        <dbReference type="Proteomes" id="UP000603940"/>
    </source>
</evidence>
<evidence type="ECO:0000256" key="1">
    <source>
        <dbReference type="ARBA" id="ARBA00010333"/>
    </source>
</evidence>
<evidence type="ECO:0000256" key="3">
    <source>
        <dbReference type="ARBA" id="ARBA00022729"/>
    </source>
</evidence>
<protein>
    <submittedName>
        <fullName evidence="5">Transporter substrate-binding domain-containing protein</fullName>
    </submittedName>
</protein>
<organism evidence="5 6">
    <name type="scientific">Pseudoroseomonas ludipueritiae</name>
    <dbReference type="NCBI Taxonomy" id="198093"/>
    <lineage>
        <taxon>Bacteria</taxon>
        <taxon>Pseudomonadati</taxon>
        <taxon>Pseudomonadota</taxon>
        <taxon>Alphaproteobacteria</taxon>
        <taxon>Acetobacterales</taxon>
        <taxon>Acetobacteraceae</taxon>
        <taxon>Pseudoroseomonas</taxon>
    </lineage>
</organism>
<evidence type="ECO:0000256" key="2">
    <source>
        <dbReference type="ARBA" id="ARBA00022448"/>
    </source>
</evidence>
<dbReference type="Gene3D" id="3.40.190.10">
    <property type="entry name" value="Periplasmic binding protein-like II"/>
    <property type="match status" value="1"/>
</dbReference>
<dbReference type="PANTHER" id="PTHR30085">
    <property type="entry name" value="AMINO ACID ABC TRANSPORTER PERMEASE"/>
    <property type="match status" value="1"/>
</dbReference>
<accession>A0ABR7R2E9</accession>
<dbReference type="RefSeq" id="WP_187777068.1">
    <property type="nucleotide sequence ID" value="NZ_JACTUZ010000005.1"/>
</dbReference>
<comment type="similarity">
    <text evidence="1">Belongs to the bacterial solute-binding protein 3 family.</text>
</comment>
<comment type="caution">
    <text evidence="5">The sequence shown here is derived from an EMBL/GenBank/DDBJ whole genome shotgun (WGS) entry which is preliminary data.</text>
</comment>
<proteinExistence type="inferred from homology"/>
<dbReference type="Pfam" id="PF00497">
    <property type="entry name" value="SBP_bac_3"/>
    <property type="match status" value="1"/>
</dbReference>
<keyword evidence="2" id="KW-0813">Transport</keyword>
<dbReference type="Proteomes" id="UP000603940">
    <property type="component" value="Unassembled WGS sequence"/>
</dbReference>
<keyword evidence="6" id="KW-1185">Reference proteome</keyword>
<keyword evidence="3" id="KW-0732">Signal</keyword>
<dbReference type="InterPro" id="IPR051455">
    <property type="entry name" value="Bact_solute-bind_prot3"/>
</dbReference>
<gene>
    <name evidence="5" type="ORF">IBL25_02975</name>
</gene>
<sequence length="132" mass="14046">MTVHEAALSFSSRWLREIGAFRDDALACLGTGRCHKARGALACGTSAGPSGFAVLNRRGEYTGLCSDIRRAIAAALPGGVNKARFVTTTSANRLTALRKGGIDILSFNTTRAQPRMVSYFHAGLRPRVPGKP</sequence>
<evidence type="ECO:0000313" key="5">
    <source>
        <dbReference type="EMBL" id="MBC9175909.1"/>
    </source>
</evidence>